<dbReference type="EMBL" id="CAKOFQ010007608">
    <property type="protein sequence ID" value="CAH2004793.1"/>
    <property type="molecule type" value="Genomic_DNA"/>
</dbReference>
<evidence type="ECO:0000313" key="2">
    <source>
        <dbReference type="EMBL" id="CAH2004793.1"/>
    </source>
</evidence>
<dbReference type="InterPro" id="IPR001199">
    <property type="entry name" value="Cyt_B5-like_heme/steroid-bd"/>
</dbReference>
<gene>
    <name evidence="2" type="ORF">ACAOBT_LOCUS28187</name>
</gene>
<feature type="domain" description="Cytochrome b5 heme-binding" evidence="1">
    <location>
        <begin position="34"/>
        <end position="70"/>
    </location>
</feature>
<name>A0A9P0LSU0_ACAOB</name>
<dbReference type="Proteomes" id="UP001152888">
    <property type="component" value="Unassembled WGS sequence"/>
</dbReference>
<dbReference type="AlphaFoldDB" id="A0A9P0LSU0"/>
<keyword evidence="3" id="KW-1185">Reference proteome</keyword>
<proteinExistence type="predicted"/>
<evidence type="ECO:0000313" key="3">
    <source>
        <dbReference type="Proteomes" id="UP001152888"/>
    </source>
</evidence>
<accession>A0A9P0LSU0</accession>
<organism evidence="2 3">
    <name type="scientific">Acanthoscelides obtectus</name>
    <name type="common">Bean weevil</name>
    <name type="synonym">Bruchus obtectus</name>
    <dbReference type="NCBI Taxonomy" id="200917"/>
    <lineage>
        <taxon>Eukaryota</taxon>
        <taxon>Metazoa</taxon>
        <taxon>Ecdysozoa</taxon>
        <taxon>Arthropoda</taxon>
        <taxon>Hexapoda</taxon>
        <taxon>Insecta</taxon>
        <taxon>Pterygota</taxon>
        <taxon>Neoptera</taxon>
        <taxon>Endopterygota</taxon>
        <taxon>Coleoptera</taxon>
        <taxon>Polyphaga</taxon>
        <taxon>Cucujiformia</taxon>
        <taxon>Chrysomeloidea</taxon>
        <taxon>Chrysomelidae</taxon>
        <taxon>Bruchinae</taxon>
        <taxon>Bruchini</taxon>
        <taxon>Acanthoscelides</taxon>
    </lineage>
</organism>
<dbReference type="SUPFAM" id="SSF55856">
    <property type="entry name" value="Cytochrome b5-like heme/steroid binding domain"/>
    <property type="match status" value="1"/>
</dbReference>
<dbReference type="OrthoDB" id="260519at2759"/>
<sequence length="114" mass="13216">MTANVKTVVQEYFTATTSVVVPIKEKVVEEKLELRILTLEEISWHDNECDCWVVIYDRVYDVTNFLEEKPISLDMARNLNEYGTFKKPVSSREKESLKETQKTVLQAVAENSEI</sequence>
<dbReference type="Pfam" id="PF00173">
    <property type="entry name" value="Cyt-b5"/>
    <property type="match status" value="1"/>
</dbReference>
<dbReference type="Gene3D" id="3.10.120.10">
    <property type="entry name" value="Cytochrome b5-like heme/steroid binding domain"/>
    <property type="match status" value="1"/>
</dbReference>
<dbReference type="PROSITE" id="PS50255">
    <property type="entry name" value="CYTOCHROME_B5_2"/>
    <property type="match status" value="1"/>
</dbReference>
<reference evidence="2" key="1">
    <citation type="submission" date="2022-03" db="EMBL/GenBank/DDBJ databases">
        <authorList>
            <person name="Sayadi A."/>
        </authorList>
    </citation>
    <scope>NUCLEOTIDE SEQUENCE</scope>
</reference>
<protein>
    <recommendedName>
        <fullName evidence="1">Cytochrome b5 heme-binding domain-containing protein</fullName>
    </recommendedName>
</protein>
<evidence type="ECO:0000259" key="1">
    <source>
        <dbReference type="PROSITE" id="PS50255"/>
    </source>
</evidence>
<dbReference type="InterPro" id="IPR036400">
    <property type="entry name" value="Cyt_B5-like_heme/steroid_sf"/>
</dbReference>
<comment type="caution">
    <text evidence="2">The sequence shown here is derived from an EMBL/GenBank/DDBJ whole genome shotgun (WGS) entry which is preliminary data.</text>
</comment>